<comment type="caution">
    <text evidence="1">The sequence shown here is derived from an EMBL/GenBank/DDBJ whole genome shotgun (WGS) entry which is preliminary data.</text>
</comment>
<gene>
    <name evidence="1" type="ORF">AVEN_250977_1</name>
</gene>
<dbReference type="AlphaFoldDB" id="A0A4Y2TS48"/>
<name>A0A4Y2TS48_ARAVE</name>
<accession>A0A4Y2TS48</accession>
<proteinExistence type="predicted"/>
<sequence>MPSLTLVIQDQSRKWCGSTPHHSNFQPIHLGESFTAGRDKPQTHHLRAFRSAKAAVSTSPFAFKMGLQQWFCDFRVCETALPPQRSHFSFYSPRLQTDFNEIENPNFHLHTRLWSDAIQFAWSTLECPARHS</sequence>
<reference evidence="1 2" key="1">
    <citation type="journal article" date="2019" name="Sci. Rep.">
        <title>Orb-weaving spider Araneus ventricosus genome elucidates the spidroin gene catalogue.</title>
        <authorList>
            <person name="Kono N."/>
            <person name="Nakamura H."/>
            <person name="Ohtoshi R."/>
            <person name="Moran D.A.P."/>
            <person name="Shinohara A."/>
            <person name="Yoshida Y."/>
            <person name="Fujiwara M."/>
            <person name="Mori M."/>
            <person name="Tomita M."/>
            <person name="Arakawa K."/>
        </authorList>
    </citation>
    <scope>NUCLEOTIDE SEQUENCE [LARGE SCALE GENOMIC DNA]</scope>
</reference>
<protein>
    <submittedName>
        <fullName evidence="1">Uncharacterized protein</fullName>
    </submittedName>
</protein>
<evidence type="ECO:0000313" key="1">
    <source>
        <dbReference type="EMBL" id="GBO02217.1"/>
    </source>
</evidence>
<keyword evidence="2" id="KW-1185">Reference proteome</keyword>
<dbReference type="EMBL" id="BGPR01030010">
    <property type="protein sequence ID" value="GBO02217.1"/>
    <property type="molecule type" value="Genomic_DNA"/>
</dbReference>
<organism evidence="1 2">
    <name type="scientific">Araneus ventricosus</name>
    <name type="common">Orbweaver spider</name>
    <name type="synonym">Epeira ventricosa</name>
    <dbReference type="NCBI Taxonomy" id="182803"/>
    <lineage>
        <taxon>Eukaryota</taxon>
        <taxon>Metazoa</taxon>
        <taxon>Ecdysozoa</taxon>
        <taxon>Arthropoda</taxon>
        <taxon>Chelicerata</taxon>
        <taxon>Arachnida</taxon>
        <taxon>Araneae</taxon>
        <taxon>Araneomorphae</taxon>
        <taxon>Entelegynae</taxon>
        <taxon>Araneoidea</taxon>
        <taxon>Araneidae</taxon>
        <taxon>Araneus</taxon>
    </lineage>
</organism>
<dbReference type="Proteomes" id="UP000499080">
    <property type="component" value="Unassembled WGS sequence"/>
</dbReference>
<evidence type="ECO:0000313" key="2">
    <source>
        <dbReference type="Proteomes" id="UP000499080"/>
    </source>
</evidence>